<gene>
    <name evidence="1" type="ORF">O181_063245</name>
</gene>
<comment type="caution">
    <text evidence="1">The sequence shown here is derived from an EMBL/GenBank/DDBJ whole genome shotgun (WGS) entry which is preliminary data.</text>
</comment>
<keyword evidence="2" id="KW-1185">Reference proteome</keyword>
<organism evidence="1 2">
    <name type="scientific">Austropuccinia psidii MF-1</name>
    <dbReference type="NCBI Taxonomy" id="1389203"/>
    <lineage>
        <taxon>Eukaryota</taxon>
        <taxon>Fungi</taxon>
        <taxon>Dikarya</taxon>
        <taxon>Basidiomycota</taxon>
        <taxon>Pucciniomycotina</taxon>
        <taxon>Pucciniomycetes</taxon>
        <taxon>Pucciniales</taxon>
        <taxon>Sphaerophragmiaceae</taxon>
        <taxon>Austropuccinia</taxon>
    </lineage>
</organism>
<accession>A0A9Q3EIG6</accession>
<proteinExistence type="predicted"/>
<dbReference type="Proteomes" id="UP000765509">
    <property type="component" value="Unassembled WGS sequence"/>
</dbReference>
<dbReference type="EMBL" id="AVOT02030365">
    <property type="protein sequence ID" value="MBW0523530.1"/>
    <property type="molecule type" value="Genomic_DNA"/>
</dbReference>
<reference evidence="1" key="1">
    <citation type="submission" date="2021-03" db="EMBL/GenBank/DDBJ databases">
        <title>Draft genome sequence of rust myrtle Austropuccinia psidii MF-1, a brazilian biotype.</title>
        <authorList>
            <person name="Quecine M.C."/>
            <person name="Pachon D.M.R."/>
            <person name="Bonatelli M.L."/>
            <person name="Correr F.H."/>
            <person name="Franceschini L.M."/>
            <person name="Leite T.F."/>
            <person name="Margarido G.R.A."/>
            <person name="Almeida C.A."/>
            <person name="Ferrarezi J.A."/>
            <person name="Labate C.A."/>
        </authorList>
    </citation>
    <scope>NUCLEOTIDE SEQUENCE</scope>
    <source>
        <strain evidence="1">MF-1</strain>
    </source>
</reference>
<evidence type="ECO:0000313" key="1">
    <source>
        <dbReference type="EMBL" id="MBW0523530.1"/>
    </source>
</evidence>
<protein>
    <submittedName>
        <fullName evidence="1">Uncharacterized protein</fullName>
    </submittedName>
</protein>
<evidence type="ECO:0000313" key="2">
    <source>
        <dbReference type="Proteomes" id="UP000765509"/>
    </source>
</evidence>
<dbReference type="AlphaFoldDB" id="A0A9Q3EIG6"/>
<name>A0A9Q3EIG6_9BASI</name>
<sequence length="88" mass="10410">MLEKGWNPRLPNETLKKYLVNIYPTESSCKIILDKGRHDCNRCMQYSFKEAKEIWDKSHKPPHFKVGDCVLVSTLIVNKLEGWKKLKY</sequence>